<dbReference type="GO" id="GO:0000977">
    <property type="term" value="F:RNA polymerase II transcription regulatory region sequence-specific DNA binding"/>
    <property type="evidence" value="ECO:0007669"/>
    <property type="project" value="TreeGrafter"/>
</dbReference>
<dbReference type="CDD" id="cd00130">
    <property type="entry name" value="PAS"/>
    <property type="match status" value="2"/>
</dbReference>
<dbReference type="SUPFAM" id="SSF55785">
    <property type="entry name" value="PYP-like sensor domain (PAS domain)"/>
    <property type="match status" value="2"/>
</dbReference>
<evidence type="ECO:0000256" key="3">
    <source>
        <dbReference type="ARBA" id="ARBA00023015"/>
    </source>
</evidence>
<dbReference type="GO" id="GO:0000981">
    <property type="term" value="F:DNA-binding transcription factor activity, RNA polymerase II-specific"/>
    <property type="evidence" value="ECO:0007669"/>
    <property type="project" value="TreeGrafter"/>
</dbReference>
<dbReference type="InterPro" id="IPR000014">
    <property type="entry name" value="PAS"/>
</dbReference>
<evidence type="ECO:0000259" key="7">
    <source>
        <dbReference type="PROSITE" id="PS50112"/>
    </source>
</evidence>
<reference evidence="10" key="1">
    <citation type="submission" date="2016-11" db="UniProtKB">
        <authorList>
            <consortium name="WormBaseParasite"/>
        </authorList>
    </citation>
    <scope>IDENTIFICATION</scope>
</reference>
<dbReference type="SMART" id="SM00091">
    <property type="entry name" value="PAS"/>
    <property type="match status" value="2"/>
</dbReference>
<dbReference type="Gene3D" id="3.30.450.20">
    <property type="entry name" value="PAS domain"/>
    <property type="match status" value="2"/>
</dbReference>
<dbReference type="Proteomes" id="UP000095283">
    <property type="component" value="Unplaced"/>
</dbReference>
<comment type="subcellular location">
    <subcellularLocation>
        <location evidence="1">Nucleus</location>
    </subcellularLocation>
</comment>
<evidence type="ECO:0000256" key="5">
    <source>
        <dbReference type="ARBA" id="ARBA00023242"/>
    </source>
</evidence>
<dbReference type="GO" id="GO:0005634">
    <property type="term" value="C:nucleus"/>
    <property type="evidence" value="ECO:0007669"/>
    <property type="project" value="UniProtKB-SubCell"/>
</dbReference>
<evidence type="ECO:0000313" key="9">
    <source>
        <dbReference type="Proteomes" id="UP000095283"/>
    </source>
</evidence>
<proteinExistence type="predicted"/>
<feature type="domain" description="BHLH" evidence="8">
    <location>
        <begin position="3"/>
        <end position="57"/>
    </location>
</feature>
<keyword evidence="3" id="KW-0805">Transcription regulation</keyword>
<dbReference type="InterPro" id="IPR011598">
    <property type="entry name" value="bHLH_dom"/>
</dbReference>
<evidence type="ECO:0000256" key="4">
    <source>
        <dbReference type="ARBA" id="ARBA00023163"/>
    </source>
</evidence>
<sequence>MEKRRETSRYAARDRRGKESEIFTDLKDVVPIVDEGTITHLDRIALLRVAATVCRLRKTAGNVLECSLSPESTVMGMDLWNEDTITECLDGFVIIADSDGTILYISESVALYLGLTQTDLTGRLLKEFLHPADYDEFIQLSGQLNNDGYEEEIGKNTVLRMKTVISPRGRNLNLKSALFKPVSFLIHGRRSNGGHVLIMQGVCVPAGQGSINATATALTKFADTPTGTFMTRHTCDMRISYVSDRFNYILKNELKSLMGTSFYDLVHPCDATIVTKAMKELFLKGHVRTPYYRLIAANRTLAWVLTEATTITHTTKGQKGQYVICIHYVLGIQGESESLIICTDSAPAGLPVYIKTEIDDSKDYVGRQPEMIECVDFTPLLGDEAFDVVADSLRPIPDEPTISVAHVEDKNCRKNSYDEVLQWLFRDQPSSPAPTFRQRGGTSSRDPSLASAQFMAPPSHSPTDDSNSSNGSGYRGDAVPLSAHLPRRSVTDMFSTLPSSTIPSPTAGHQTITYPTPAPLICDDLQWEEPDLSGLAPYIGHDEMLQISDSLPKDLQSIFVDVPDWTPAEPLVPAARPVRLSDNKSSHMGNMGSMVEDRTDNQLMPVSPPHKRQAIGLFDSYEQEMKPIGLTTSAYCIQQPYWSSNGQVWQNLKSTPIFSYSTSSSNVRRV</sequence>
<dbReference type="Pfam" id="PF14598">
    <property type="entry name" value="PAS_11"/>
    <property type="match status" value="1"/>
</dbReference>
<protein>
    <submittedName>
        <fullName evidence="10">PAS domain-containing protein</fullName>
    </submittedName>
</protein>
<dbReference type="GO" id="GO:0010557">
    <property type="term" value="P:positive regulation of macromolecule biosynthetic process"/>
    <property type="evidence" value="ECO:0007669"/>
    <property type="project" value="UniProtKB-ARBA"/>
</dbReference>
<dbReference type="Pfam" id="PF00989">
    <property type="entry name" value="PAS"/>
    <property type="match status" value="1"/>
</dbReference>
<dbReference type="PROSITE" id="PS50888">
    <property type="entry name" value="BHLH"/>
    <property type="match status" value="1"/>
</dbReference>
<keyword evidence="4" id="KW-0804">Transcription</keyword>
<feature type="region of interest" description="Disordered" evidence="6">
    <location>
        <begin position="428"/>
        <end position="487"/>
    </location>
</feature>
<evidence type="ECO:0000256" key="1">
    <source>
        <dbReference type="ARBA" id="ARBA00004123"/>
    </source>
</evidence>
<keyword evidence="9" id="KW-1185">Reference proteome</keyword>
<dbReference type="PANTHER" id="PTHR23043">
    <property type="entry name" value="HYPOXIA-INDUCIBLE FACTOR 1 ALPHA"/>
    <property type="match status" value="1"/>
</dbReference>
<dbReference type="InterPro" id="IPR035965">
    <property type="entry name" value="PAS-like_dom_sf"/>
</dbReference>
<dbReference type="PANTHER" id="PTHR23043:SF17">
    <property type="entry name" value="PROTEIN SIMILAR"/>
    <property type="match status" value="1"/>
</dbReference>
<organism evidence="9 10">
    <name type="scientific">Heterorhabditis bacteriophora</name>
    <name type="common">Entomopathogenic nematode worm</name>
    <dbReference type="NCBI Taxonomy" id="37862"/>
    <lineage>
        <taxon>Eukaryota</taxon>
        <taxon>Metazoa</taxon>
        <taxon>Ecdysozoa</taxon>
        <taxon>Nematoda</taxon>
        <taxon>Chromadorea</taxon>
        <taxon>Rhabditida</taxon>
        <taxon>Rhabditina</taxon>
        <taxon>Rhabditomorpha</taxon>
        <taxon>Strongyloidea</taxon>
        <taxon>Heterorhabditidae</taxon>
        <taxon>Heterorhabditis</taxon>
    </lineage>
</organism>
<dbReference type="PROSITE" id="PS50112">
    <property type="entry name" value="PAS"/>
    <property type="match status" value="1"/>
</dbReference>
<dbReference type="NCBIfam" id="TIGR00229">
    <property type="entry name" value="sensory_box"/>
    <property type="match status" value="1"/>
</dbReference>
<dbReference type="GO" id="GO:0071456">
    <property type="term" value="P:cellular response to hypoxia"/>
    <property type="evidence" value="ECO:0007669"/>
    <property type="project" value="TreeGrafter"/>
</dbReference>
<dbReference type="Pfam" id="PF23171">
    <property type="entry name" value="bHLH_HIF1A"/>
    <property type="match status" value="1"/>
</dbReference>
<evidence type="ECO:0000313" key="10">
    <source>
        <dbReference type="WBParaSite" id="Hba_19220"/>
    </source>
</evidence>
<evidence type="ECO:0000256" key="2">
    <source>
        <dbReference type="ARBA" id="ARBA00022737"/>
    </source>
</evidence>
<feature type="domain" description="PAS" evidence="7">
    <location>
        <begin position="81"/>
        <end position="148"/>
    </location>
</feature>
<keyword evidence="5" id="KW-0539">Nucleus</keyword>
<dbReference type="AlphaFoldDB" id="A0A1I7XN62"/>
<dbReference type="GO" id="GO:0046983">
    <property type="term" value="F:protein dimerization activity"/>
    <property type="evidence" value="ECO:0007669"/>
    <property type="project" value="InterPro"/>
</dbReference>
<dbReference type="InterPro" id="IPR013767">
    <property type="entry name" value="PAS_fold"/>
</dbReference>
<name>A0A1I7XN62_HETBA</name>
<accession>A0A1I7XN62</accession>
<evidence type="ECO:0000256" key="6">
    <source>
        <dbReference type="SAM" id="MobiDB-lite"/>
    </source>
</evidence>
<evidence type="ECO:0000259" key="8">
    <source>
        <dbReference type="PROSITE" id="PS50888"/>
    </source>
</evidence>
<dbReference type="WBParaSite" id="Hba_19220">
    <property type="protein sequence ID" value="Hba_19220"/>
    <property type="gene ID" value="Hba_19220"/>
</dbReference>
<keyword evidence="2" id="KW-0677">Repeat</keyword>